<evidence type="ECO:0000256" key="1">
    <source>
        <dbReference type="ARBA" id="ARBA00004141"/>
    </source>
</evidence>
<dbReference type="eggNOG" id="ENOG502SN5A">
    <property type="taxonomic scope" value="Eukaryota"/>
</dbReference>
<sequence length="261" mass="28519">MSGVSYDAEGPPFGPIVNGTQIELLLRPSNPALLTVRARRGVRLLWTSDGHRSPNVAGPFIIQNLLILGMAPLIAATVYMSLGRVIKALDLREHLPISPRLMTTFYIIVDVGCFVTQVFGSVMPASGDPEGIALGRNLIIGGLIAQLVALSLFTFSNFHAHHHARRLAMAKGGGSIPLDGARYFGVSYAATLAMLTRALVRGVEYLQGGDGFVMRHEVFLYLFDAVPITLILALYIFIHPGRLVREAEKKNWGMELLESRR</sequence>
<feature type="transmembrane region" description="Helical" evidence="5">
    <location>
        <begin position="103"/>
        <end position="126"/>
    </location>
</feature>
<evidence type="ECO:0000313" key="7">
    <source>
        <dbReference type="Proteomes" id="UP000008698"/>
    </source>
</evidence>
<dbReference type="AlphaFoldDB" id="C9SPY9"/>
<comment type="subcellular location">
    <subcellularLocation>
        <location evidence="1">Membrane</location>
        <topology evidence="1">Multi-pass membrane protein</topology>
    </subcellularLocation>
</comment>
<name>C9SPY9_VERA1</name>
<evidence type="ECO:0000313" key="6">
    <source>
        <dbReference type="EMBL" id="EEY20914.1"/>
    </source>
</evidence>
<keyword evidence="2 5" id="KW-0812">Transmembrane</keyword>
<keyword evidence="4 5" id="KW-0472">Membrane</keyword>
<feature type="transmembrane region" description="Helical" evidence="5">
    <location>
        <begin position="219"/>
        <end position="238"/>
    </location>
</feature>
<accession>C9SPY9</accession>
<dbReference type="OMA" id="WLTKLYV"/>
<evidence type="ECO:0000256" key="5">
    <source>
        <dbReference type="SAM" id="Phobius"/>
    </source>
</evidence>
<evidence type="ECO:0000256" key="3">
    <source>
        <dbReference type="ARBA" id="ARBA00022989"/>
    </source>
</evidence>
<protein>
    <submittedName>
        <fullName evidence="6">RTM1</fullName>
    </submittedName>
</protein>
<gene>
    <name evidence="6" type="ORF">VDBG_07024</name>
</gene>
<dbReference type="HOGENOM" id="CLU_033465_3_1_1"/>
<dbReference type="PANTHER" id="PTHR31465:SF17">
    <property type="entry name" value="DOMAIN PROTEIN, PUTATIVE (AFU_ORTHOLOGUE AFUA_5G09900)-RELATED"/>
    <property type="match status" value="1"/>
</dbReference>
<evidence type="ECO:0000256" key="2">
    <source>
        <dbReference type="ARBA" id="ARBA00022692"/>
    </source>
</evidence>
<dbReference type="EMBL" id="DS985222">
    <property type="protein sequence ID" value="EEY20914.1"/>
    <property type="molecule type" value="Genomic_DNA"/>
</dbReference>
<dbReference type="OrthoDB" id="3358017at2759"/>
<reference evidence="7" key="1">
    <citation type="journal article" date="2011" name="PLoS Pathog.">
        <title>Comparative genomics yields insights into niche adaptation of plant vascular wilt pathogens.</title>
        <authorList>
            <person name="Klosterman S.J."/>
            <person name="Subbarao K.V."/>
            <person name="Kang S."/>
            <person name="Veronese P."/>
            <person name="Gold S.E."/>
            <person name="Thomma B.P.H.J."/>
            <person name="Chen Z."/>
            <person name="Henrissat B."/>
            <person name="Lee Y.-H."/>
            <person name="Park J."/>
            <person name="Garcia-Pedrajas M.D."/>
            <person name="Barbara D.J."/>
            <person name="Anchieta A."/>
            <person name="de Jonge R."/>
            <person name="Santhanam P."/>
            <person name="Maruthachalam K."/>
            <person name="Atallah Z."/>
            <person name="Amyotte S.G."/>
            <person name="Paz Z."/>
            <person name="Inderbitzin P."/>
            <person name="Hayes R.J."/>
            <person name="Heiman D.I."/>
            <person name="Young S."/>
            <person name="Zeng Q."/>
            <person name="Engels R."/>
            <person name="Galagan J."/>
            <person name="Cuomo C.A."/>
            <person name="Dobinson K.F."/>
            <person name="Ma L.-J."/>
        </authorList>
    </citation>
    <scope>NUCLEOTIDE SEQUENCE [LARGE SCALE GENOMIC DNA]</scope>
    <source>
        <strain evidence="7">VaMs.102 / ATCC MYA-4576 / FGSC 10136</strain>
    </source>
</reference>
<keyword evidence="3 5" id="KW-1133">Transmembrane helix</keyword>
<keyword evidence="7" id="KW-1185">Reference proteome</keyword>
<dbReference type="RefSeq" id="XP_003002453.1">
    <property type="nucleotide sequence ID" value="XM_003002407.1"/>
</dbReference>
<dbReference type="GeneID" id="9527447"/>
<feature type="transmembrane region" description="Helical" evidence="5">
    <location>
        <begin position="181"/>
        <end position="199"/>
    </location>
</feature>
<feature type="transmembrane region" description="Helical" evidence="5">
    <location>
        <begin position="138"/>
        <end position="160"/>
    </location>
</feature>
<dbReference type="Pfam" id="PF04479">
    <property type="entry name" value="RTA1"/>
    <property type="match status" value="1"/>
</dbReference>
<dbReference type="Proteomes" id="UP000008698">
    <property type="component" value="Unassembled WGS sequence"/>
</dbReference>
<organism evidence="7">
    <name type="scientific">Verticillium alfalfae (strain VaMs.102 / ATCC MYA-4576 / FGSC 10136)</name>
    <name type="common">Verticillium wilt of alfalfa</name>
    <name type="synonym">Verticillium albo-atrum</name>
    <dbReference type="NCBI Taxonomy" id="526221"/>
    <lineage>
        <taxon>Eukaryota</taxon>
        <taxon>Fungi</taxon>
        <taxon>Dikarya</taxon>
        <taxon>Ascomycota</taxon>
        <taxon>Pezizomycotina</taxon>
        <taxon>Sordariomycetes</taxon>
        <taxon>Hypocreomycetidae</taxon>
        <taxon>Glomerellales</taxon>
        <taxon>Plectosphaerellaceae</taxon>
        <taxon>Verticillium</taxon>
    </lineage>
</organism>
<dbReference type="InterPro" id="IPR007568">
    <property type="entry name" value="RTA1"/>
</dbReference>
<dbReference type="KEGG" id="val:VDBG_07024"/>
<proteinExistence type="predicted"/>
<dbReference type="PANTHER" id="PTHR31465">
    <property type="entry name" value="PROTEIN RTA1-RELATED"/>
    <property type="match status" value="1"/>
</dbReference>
<dbReference type="GO" id="GO:0016020">
    <property type="term" value="C:membrane"/>
    <property type="evidence" value="ECO:0007669"/>
    <property type="project" value="UniProtKB-SubCell"/>
</dbReference>
<evidence type="ECO:0000256" key="4">
    <source>
        <dbReference type="ARBA" id="ARBA00023136"/>
    </source>
</evidence>
<feature type="transmembrane region" description="Helical" evidence="5">
    <location>
        <begin position="60"/>
        <end position="82"/>
    </location>
</feature>